<evidence type="ECO:0000313" key="3">
    <source>
        <dbReference type="EMBL" id="TWT30992.1"/>
    </source>
</evidence>
<feature type="transmembrane region" description="Helical" evidence="1">
    <location>
        <begin position="16"/>
        <end position="39"/>
    </location>
</feature>
<proteinExistence type="predicted"/>
<dbReference type="InterPro" id="IPR012902">
    <property type="entry name" value="N_methyl_site"/>
</dbReference>
<dbReference type="RefSeq" id="WP_197531651.1">
    <property type="nucleotide sequence ID" value="NZ_SIHJ01000004.1"/>
</dbReference>
<protein>
    <recommendedName>
        <fullName evidence="2">DUF1559 domain-containing protein</fullName>
    </recommendedName>
</protein>
<reference evidence="3 4" key="1">
    <citation type="submission" date="2019-02" db="EMBL/GenBank/DDBJ databases">
        <title>Deep-cultivation of Planctomycetes and their phenomic and genomic characterization uncovers novel biology.</title>
        <authorList>
            <person name="Wiegand S."/>
            <person name="Jogler M."/>
            <person name="Boedeker C."/>
            <person name="Pinto D."/>
            <person name="Vollmers J."/>
            <person name="Rivas-Marin E."/>
            <person name="Kohn T."/>
            <person name="Peeters S.H."/>
            <person name="Heuer A."/>
            <person name="Rast P."/>
            <person name="Oberbeckmann S."/>
            <person name="Bunk B."/>
            <person name="Jeske O."/>
            <person name="Meyerdierks A."/>
            <person name="Storesund J.E."/>
            <person name="Kallscheuer N."/>
            <person name="Luecker S."/>
            <person name="Lage O.M."/>
            <person name="Pohl T."/>
            <person name="Merkel B.J."/>
            <person name="Hornburger P."/>
            <person name="Mueller R.-W."/>
            <person name="Bruemmer F."/>
            <person name="Labrenz M."/>
            <person name="Spormann A.M."/>
            <person name="Op Den Camp H."/>
            <person name="Overmann J."/>
            <person name="Amann R."/>
            <person name="Jetten M.S.M."/>
            <person name="Mascher T."/>
            <person name="Medema M.H."/>
            <person name="Devos D.P."/>
            <person name="Kaster A.-K."/>
            <person name="Ovreas L."/>
            <person name="Rohde M."/>
            <person name="Galperin M.Y."/>
            <person name="Jogler C."/>
        </authorList>
    </citation>
    <scope>NUCLEOTIDE SEQUENCE [LARGE SCALE GENOMIC DNA]</scope>
    <source>
        <strain evidence="3 4">KOR34</strain>
    </source>
</reference>
<accession>A0A5C5UZS5</accession>
<sequence length="291" mass="31014">MDRPCFPPPRRVLRGFTLVELLVVIAIIAALVALLLPAVQMARESARRTTCQNHLKQIGLALLSYEGTAKSLPTGCVGCKPQPPAPGEPFRQPLLRSWRLDVLPQLELPALHQQFLHDRPAYDAANRTAAATVVDLFLCPSTDAPELHAGVGLFSGAAFTDYGGVYGVEGPGNEAPLSAQQVLADPYLGVMLYEVPTRLRSITDGLSHTTAVAELLNRRTGETEWVNGHTLFAHEQSTPINGGSLLSNNIGSPHPGGAQALFCDGHVAFLPNELEPAALTALLTRAGGETP</sequence>
<feature type="domain" description="DUF1559" evidence="2">
    <location>
        <begin position="40"/>
        <end position="276"/>
    </location>
</feature>
<keyword evidence="1" id="KW-1133">Transmembrane helix</keyword>
<dbReference type="AlphaFoldDB" id="A0A5C5UZS5"/>
<comment type="caution">
    <text evidence="3">The sequence shown here is derived from an EMBL/GenBank/DDBJ whole genome shotgun (WGS) entry which is preliminary data.</text>
</comment>
<dbReference type="InterPro" id="IPR011453">
    <property type="entry name" value="DUF1559"/>
</dbReference>
<name>A0A5C5UZS5_9BACT</name>
<organism evidence="3 4">
    <name type="scientific">Posidoniimonas corsicana</name>
    <dbReference type="NCBI Taxonomy" id="1938618"/>
    <lineage>
        <taxon>Bacteria</taxon>
        <taxon>Pseudomonadati</taxon>
        <taxon>Planctomycetota</taxon>
        <taxon>Planctomycetia</taxon>
        <taxon>Pirellulales</taxon>
        <taxon>Lacipirellulaceae</taxon>
        <taxon>Posidoniimonas</taxon>
    </lineage>
</organism>
<dbReference type="PANTHER" id="PTHR30093:SF2">
    <property type="entry name" value="TYPE II SECRETION SYSTEM PROTEIN H"/>
    <property type="match status" value="1"/>
</dbReference>
<keyword evidence="4" id="KW-1185">Reference proteome</keyword>
<dbReference type="PANTHER" id="PTHR30093">
    <property type="entry name" value="GENERAL SECRETION PATHWAY PROTEIN G"/>
    <property type="match status" value="1"/>
</dbReference>
<gene>
    <name evidence="3" type="ORF">KOR34_43650</name>
</gene>
<dbReference type="InterPro" id="IPR045584">
    <property type="entry name" value="Pilin-like"/>
</dbReference>
<dbReference type="InterPro" id="IPR027558">
    <property type="entry name" value="Pre_pil_HX9DG_C"/>
</dbReference>
<dbReference type="PROSITE" id="PS00409">
    <property type="entry name" value="PROKAR_NTER_METHYL"/>
    <property type="match status" value="1"/>
</dbReference>
<evidence type="ECO:0000259" key="2">
    <source>
        <dbReference type="Pfam" id="PF07596"/>
    </source>
</evidence>
<evidence type="ECO:0000256" key="1">
    <source>
        <dbReference type="SAM" id="Phobius"/>
    </source>
</evidence>
<dbReference type="SUPFAM" id="SSF54523">
    <property type="entry name" value="Pili subunits"/>
    <property type="match status" value="1"/>
</dbReference>
<dbReference type="NCBIfam" id="TIGR02532">
    <property type="entry name" value="IV_pilin_GFxxxE"/>
    <property type="match status" value="1"/>
</dbReference>
<dbReference type="EMBL" id="SIHJ01000004">
    <property type="protein sequence ID" value="TWT30992.1"/>
    <property type="molecule type" value="Genomic_DNA"/>
</dbReference>
<keyword evidence="1" id="KW-0472">Membrane</keyword>
<dbReference type="Gene3D" id="3.30.700.10">
    <property type="entry name" value="Glycoprotein, Type 4 Pilin"/>
    <property type="match status" value="1"/>
</dbReference>
<keyword evidence="1" id="KW-0812">Transmembrane</keyword>
<dbReference type="Pfam" id="PF07963">
    <property type="entry name" value="N_methyl"/>
    <property type="match status" value="1"/>
</dbReference>
<dbReference type="Pfam" id="PF07596">
    <property type="entry name" value="SBP_bac_10"/>
    <property type="match status" value="1"/>
</dbReference>
<evidence type="ECO:0000313" key="4">
    <source>
        <dbReference type="Proteomes" id="UP000316714"/>
    </source>
</evidence>
<dbReference type="Proteomes" id="UP000316714">
    <property type="component" value="Unassembled WGS sequence"/>
</dbReference>
<dbReference type="NCBIfam" id="TIGR04294">
    <property type="entry name" value="pre_pil_HX9DG"/>
    <property type="match status" value="1"/>
</dbReference>